<evidence type="ECO:0000313" key="2">
    <source>
        <dbReference type="Proteomes" id="UP000201728"/>
    </source>
</evidence>
<dbReference type="RefSeq" id="WP_094091744.1">
    <property type="nucleotide sequence ID" value="NZ_CP016397.1"/>
</dbReference>
<dbReference type="Pfam" id="PF13306">
    <property type="entry name" value="LRR_5"/>
    <property type="match status" value="1"/>
</dbReference>
<gene>
    <name evidence="1" type="ORF">clem_12005</name>
</gene>
<dbReference type="AlphaFoldDB" id="A0A222P543"/>
<dbReference type="InterPro" id="IPR053139">
    <property type="entry name" value="Surface_bspA-like"/>
</dbReference>
<sequence>MKLSDDGKTLLEVDINDIKKDGTFNIPKGVTAIGKFAFYDHSGLQTLIKRLATIIGWSFYDSIELKSITVTSEVTSIGASAFWGCSGLQHITLPEGIISISFATFWDCSGLQSITLPKGVTSIGDFAFSYCSGLQSITLPEEVTSIGIMAFVECANLHSIMIVSEDDNSIQRITNLLPCHLKDKVISKDMTAMILQIRKTQLSRVALAPEINPLYRYFSLDARYTSKVTVENEIGESIEMDCNKLPSDIFQYMNRFLINENRYYQKAQVLMHLVPLPKSRNGLETYKNKLESIANECITKAKEFSKPMVSLSQKELKASLEAQLKAIARKEEDLKLRFHFKAANAVGKLHKKIMQSYRNTLPVNVVQFKKECKDAIDEARPHLENHRGLKLHLKYLAFTVTGLGALIVLADIGYKQVTGKHFSFFKTDTAQKLSALEKILDEVPDDSKIMNLLTN</sequence>
<evidence type="ECO:0008006" key="3">
    <source>
        <dbReference type="Google" id="ProtNLM"/>
    </source>
</evidence>
<dbReference type="KEGG" id="lcd:clem_12005"/>
<dbReference type="Proteomes" id="UP000201728">
    <property type="component" value="Chromosome"/>
</dbReference>
<dbReference type="Gene3D" id="3.80.10.10">
    <property type="entry name" value="Ribonuclease Inhibitor"/>
    <property type="match status" value="1"/>
</dbReference>
<proteinExistence type="predicted"/>
<dbReference type="InterPro" id="IPR026906">
    <property type="entry name" value="LRR_5"/>
</dbReference>
<dbReference type="PANTHER" id="PTHR45661">
    <property type="entry name" value="SURFACE ANTIGEN"/>
    <property type="match status" value="1"/>
</dbReference>
<dbReference type="InterPro" id="IPR032675">
    <property type="entry name" value="LRR_dom_sf"/>
</dbReference>
<name>A0A222P543_9GAMM</name>
<evidence type="ECO:0000313" key="1">
    <source>
        <dbReference type="EMBL" id="ASQ46937.1"/>
    </source>
</evidence>
<keyword evidence="2" id="KW-1185">Reference proteome</keyword>
<accession>A0A222P543</accession>
<dbReference type="SUPFAM" id="SSF52058">
    <property type="entry name" value="L domain-like"/>
    <property type="match status" value="1"/>
</dbReference>
<dbReference type="EMBL" id="CP016397">
    <property type="protein sequence ID" value="ASQ46937.1"/>
    <property type="molecule type" value="Genomic_DNA"/>
</dbReference>
<organism evidence="1 2">
    <name type="scientific">Legionella clemsonensis</name>
    <dbReference type="NCBI Taxonomy" id="1867846"/>
    <lineage>
        <taxon>Bacteria</taxon>
        <taxon>Pseudomonadati</taxon>
        <taxon>Pseudomonadota</taxon>
        <taxon>Gammaproteobacteria</taxon>
        <taxon>Legionellales</taxon>
        <taxon>Legionellaceae</taxon>
        <taxon>Legionella</taxon>
    </lineage>
</organism>
<dbReference type="PANTHER" id="PTHR45661:SF3">
    <property type="entry name" value="IG-LIKE DOMAIN-CONTAINING PROTEIN"/>
    <property type="match status" value="1"/>
</dbReference>
<dbReference type="OrthoDB" id="5638305at2"/>
<protein>
    <recommendedName>
        <fullName evidence="3">Leucine Rich repeats (2 copies)</fullName>
    </recommendedName>
</protein>
<reference evidence="2" key="1">
    <citation type="submission" date="2016-07" db="EMBL/GenBank/DDBJ databases">
        <authorList>
            <person name="Florea S."/>
            <person name="Webb J.S."/>
            <person name="Jaromczyk J."/>
            <person name="Schardl C.L."/>
        </authorList>
    </citation>
    <scope>NUCLEOTIDE SEQUENCE [LARGE SCALE GENOMIC DNA]</scope>
    <source>
        <strain evidence="2">CDC-D5610</strain>
    </source>
</reference>